<name>A0ACC6L386_9SPHI</name>
<proteinExistence type="predicted"/>
<dbReference type="Proteomes" id="UP001246858">
    <property type="component" value="Unassembled WGS sequence"/>
</dbReference>
<evidence type="ECO:0000313" key="2">
    <source>
        <dbReference type="Proteomes" id="UP001246858"/>
    </source>
</evidence>
<dbReference type="EMBL" id="JAVDTF010000006">
    <property type="protein sequence ID" value="MDR6786118.1"/>
    <property type="molecule type" value="Genomic_DNA"/>
</dbReference>
<accession>A0ACC6L386</accession>
<evidence type="ECO:0000313" key="1">
    <source>
        <dbReference type="EMBL" id="MDR6786118.1"/>
    </source>
</evidence>
<reference evidence="1" key="1">
    <citation type="submission" date="2023-07" db="EMBL/GenBank/DDBJ databases">
        <title>Sorghum-associated microbial communities from plants grown in Nebraska, USA.</title>
        <authorList>
            <person name="Schachtman D."/>
        </authorList>
    </citation>
    <scope>NUCLEOTIDE SEQUENCE</scope>
    <source>
        <strain evidence="1">2697</strain>
    </source>
</reference>
<gene>
    <name evidence="1" type="ORF">J2X78_004711</name>
</gene>
<comment type="caution">
    <text evidence="1">The sequence shown here is derived from an EMBL/GenBank/DDBJ whole genome shotgun (WGS) entry which is preliminary data.</text>
</comment>
<keyword evidence="2" id="KW-1185">Reference proteome</keyword>
<sequence length="192" mass="22808">MVAYSTLSDQELTSLLRQGDRMAYTEIYHRYKFILHNHAWNKTRNREEAQDVIQEIFAMLWAKREGLDVGTNLAGYLYRSLRNYILNQIVRKDVQNKYIASIKDFVDRDPVIADHLVREHQLSSLIEKEIQALPPRMREVFELSRKENLSHKQIAERLGTTEQTVKKQMTNTLKILKTKLGLMVYLMYIFRF</sequence>
<protein>
    <submittedName>
        <fullName evidence="1">RNA polymerase sigma-70 factor (ECF subfamily)</fullName>
    </submittedName>
</protein>
<organism evidence="1 2">
    <name type="scientific">Pedobacter africanus</name>
    <dbReference type="NCBI Taxonomy" id="151894"/>
    <lineage>
        <taxon>Bacteria</taxon>
        <taxon>Pseudomonadati</taxon>
        <taxon>Bacteroidota</taxon>
        <taxon>Sphingobacteriia</taxon>
        <taxon>Sphingobacteriales</taxon>
        <taxon>Sphingobacteriaceae</taxon>
        <taxon>Pedobacter</taxon>
    </lineage>
</organism>